<dbReference type="OrthoDB" id="9766983at2"/>
<organism evidence="2 3">
    <name type="scientific">Mycobacterium rhizamassiliense</name>
    <dbReference type="NCBI Taxonomy" id="1841860"/>
    <lineage>
        <taxon>Bacteria</taxon>
        <taxon>Bacillati</taxon>
        <taxon>Actinomycetota</taxon>
        <taxon>Actinomycetes</taxon>
        <taxon>Mycobacteriales</taxon>
        <taxon>Mycobacteriaceae</taxon>
        <taxon>Mycobacterium</taxon>
    </lineage>
</organism>
<dbReference type="GO" id="GO:0005829">
    <property type="term" value="C:cytosol"/>
    <property type="evidence" value="ECO:0007669"/>
    <property type="project" value="TreeGrafter"/>
</dbReference>
<name>A0A2U3NNV2_9MYCO</name>
<dbReference type="STRING" id="1841860.GCA_900157375_00908"/>
<accession>A0A2U3NNV2</accession>
<dbReference type="InterPro" id="IPR032466">
    <property type="entry name" value="Metal_Hydrolase"/>
</dbReference>
<proteinExistence type="predicted"/>
<dbReference type="InterPro" id="IPR050378">
    <property type="entry name" value="Metallo-dep_Hydrolases_sf"/>
</dbReference>
<reference evidence="2 3" key="1">
    <citation type="submission" date="2017-01" db="EMBL/GenBank/DDBJ databases">
        <authorList>
            <consortium name="Urmite Genomes"/>
        </authorList>
    </citation>
    <scope>NUCLEOTIDE SEQUENCE [LARGE SCALE GENOMIC DNA]</scope>
    <source>
        <strain evidence="2 3">AB57</strain>
    </source>
</reference>
<dbReference type="PANTHER" id="PTHR11647:SF1">
    <property type="entry name" value="COLLAPSIN RESPONSE MEDIATOR PROTEIN"/>
    <property type="match status" value="1"/>
</dbReference>
<dbReference type="Gene3D" id="3.20.20.140">
    <property type="entry name" value="Metal-dependent hydrolases"/>
    <property type="match status" value="2"/>
</dbReference>
<dbReference type="SUPFAM" id="SSF51556">
    <property type="entry name" value="Metallo-dependent hydrolases"/>
    <property type="match status" value="1"/>
</dbReference>
<sequence>MTYDLIIRNGTIVDGSGGEPYVGDVAVGDGVIASVGAINGATAEREIDATGLLVTPGFVDLHTHYDGQAIWSERLTPSSAHGVTTVVVGNCGVGFAPCRKDDHDVLVDVMAGVEDIPGVVMTDGLPWTWETFPEYMDALDAGKRDIDVAAYLPHSPLRVYVMGQRGANREPATAEDLAKMRALAKEAIEIGALGFASSRLTIHKTESGSPIPSYDAAREEIEEIAKGVVDAGGGLLQFVPDIPSGGYQPVLQTVFDVAEDVGLPVTFTLVVANAGDPTWPDAINMVEKANAAGGDITAQLLPRPIGLIIGLQLTANPFVLYPSYQEIAHLPLAERVAEMRKPDVRARILADKPGHGHPILYVAQMWDWIFPLGDNPNYEPDPADSIGARARAKGVNPMEEAYDRLLDEDGRAMLLVATSNLQDNSLDTVGKLLHRDDVVLGLGDGGAHYGMICDASYSTYFLAHWARDRKNGRFTVAEAVRELTTVPARIAGLSDRGRIAVGYKADLNVIDHAGLRLHKPIISHDLPAGGRRLDQTADGYVATIVSGEVIAENGVPTDARPGKLVRGRQTAPAP</sequence>
<evidence type="ECO:0000313" key="2">
    <source>
        <dbReference type="EMBL" id="SPM33103.1"/>
    </source>
</evidence>
<dbReference type="InterPro" id="IPR013108">
    <property type="entry name" value="Amidohydro_3"/>
</dbReference>
<feature type="domain" description="Amidohydrolase 3" evidence="1">
    <location>
        <begin position="45"/>
        <end position="550"/>
    </location>
</feature>
<dbReference type="RefSeq" id="WP_077086500.1">
    <property type="nucleotide sequence ID" value="NZ_LT721901.1"/>
</dbReference>
<dbReference type="PANTHER" id="PTHR11647">
    <property type="entry name" value="HYDRANTOINASE/DIHYDROPYRIMIDINASE FAMILY MEMBER"/>
    <property type="match status" value="1"/>
</dbReference>
<dbReference type="InterPro" id="IPR011059">
    <property type="entry name" value="Metal-dep_hydrolase_composite"/>
</dbReference>
<protein>
    <submittedName>
        <fullName evidence="2">N-acyl-D-aspartate/D-glutamate deacylase</fullName>
    </submittedName>
</protein>
<dbReference type="CDD" id="cd01297">
    <property type="entry name" value="D-aminoacylase"/>
    <property type="match status" value="1"/>
</dbReference>
<dbReference type="GO" id="GO:0016812">
    <property type="term" value="F:hydrolase activity, acting on carbon-nitrogen (but not peptide) bonds, in cyclic amides"/>
    <property type="evidence" value="ECO:0007669"/>
    <property type="project" value="TreeGrafter"/>
</dbReference>
<dbReference type="Pfam" id="PF07969">
    <property type="entry name" value="Amidohydro_3"/>
    <property type="match status" value="1"/>
</dbReference>
<evidence type="ECO:0000313" key="3">
    <source>
        <dbReference type="Proteomes" id="UP000240988"/>
    </source>
</evidence>
<dbReference type="Proteomes" id="UP000240988">
    <property type="component" value="Unassembled WGS sequence"/>
</dbReference>
<dbReference type="EMBL" id="FUFA01000002">
    <property type="protein sequence ID" value="SPM33103.1"/>
    <property type="molecule type" value="Genomic_DNA"/>
</dbReference>
<dbReference type="SUPFAM" id="SSF51338">
    <property type="entry name" value="Composite domain of metallo-dependent hydrolases"/>
    <property type="match status" value="1"/>
</dbReference>
<dbReference type="AlphaFoldDB" id="A0A2U3NNV2"/>
<gene>
    <name evidence="2" type="ORF">MRAB57_906</name>
</gene>
<evidence type="ECO:0000259" key="1">
    <source>
        <dbReference type="Pfam" id="PF07969"/>
    </source>
</evidence>
<keyword evidence="3" id="KW-1185">Reference proteome</keyword>